<evidence type="ECO:0000256" key="2">
    <source>
        <dbReference type="SAM" id="Phobius"/>
    </source>
</evidence>
<dbReference type="Proteomes" id="UP001055439">
    <property type="component" value="Chromosome 4"/>
</dbReference>
<name>A0A9E7FM13_9LILI</name>
<proteinExistence type="predicted"/>
<feature type="region of interest" description="Disordered" evidence="1">
    <location>
        <begin position="84"/>
        <end position="109"/>
    </location>
</feature>
<accession>A0A9E7FM13</accession>
<sequence length="109" mass="11945">MNVLRKKKFQWLPERRAGGFHGGRRRHPKPKEKRQARAGSLLEKAIPLYNAADLRVQKAILLFPLSMAIAAAPALVLAGPPSLLSGQALRPKKRRPATLARPSPVSDIG</sequence>
<organism evidence="3 4">
    <name type="scientific">Musa troglodytarum</name>
    <name type="common">fe'i banana</name>
    <dbReference type="NCBI Taxonomy" id="320322"/>
    <lineage>
        <taxon>Eukaryota</taxon>
        <taxon>Viridiplantae</taxon>
        <taxon>Streptophyta</taxon>
        <taxon>Embryophyta</taxon>
        <taxon>Tracheophyta</taxon>
        <taxon>Spermatophyta</taxon>
        <taxon>Magnoliopsida</taxon>
        <taxon>Liliopsida</taxon>
        <taxon>Zingiberales</taxon>
        <taxon>Musaceae</taxon>
        <taxon>Musa</taxon>
    </lineage>
</organism>
<evidence type="ECO:0000313" key="4">
    <source>
        <dbReference type="Proteomes" id="UP001055439"/>
    </source>
</evidence>
<dbReference type="EMBL" id="CP097506">
    <property type="protein sequence ID" value="URD97522.1"/>
    <property type="molecule type" value="Genomic_DNA"/>
</dbReference>
<reference evidence="3" key="1">
    <citation type="submission" date="2022-05" db="EMBL/GenBank/DDBJ databases">
        <title>The Musa troglodytarum L. genome provides insights into the mechanism of non-climacteric behaviour and enrichment of carotenoids.</title>
        <authorList>
            <person name="Wang J."/>
        </authorList>
    </citation>
    <scope>NUCLEOTIDE SEQUENCE</scope>
    <source>
        <tissue evidence="3">Leaf</tissue>
    </source>
</reference>
<protein>
    <submittedName>
        <fullName evidence="3">Uncharacterized protein</fullName>
    </submittedName>
</protein>
<keyword evidence="2" id="KW-0472">Membrane</keyword>
<keyword evidence="4" id="KW-1185">Reference proteome</keyword>
<keyword evidence="2" id="KW-0812">Transmembrane</keyword>
<evidence type="ECO:0000256" key="1">
    <source>
        <dbReference type="SAM" id="MobiDB-lite"/>
    </source>
</evidence>
<feature type="region of interest" description="Disordered" evidence="1">
    <location>
        <begin position="13"/>
        <end position="37"/>
    </location>
</feature>
<keyword evidence="2" id="KW-1133">Transmembrane helix</keyword>
<gene>
    <name evidence="3" type="ORF">MUK42_09335</name>
</gene>
<evidence type="ECO:0000313" key="3">
    <source>
        <dbReference type="EMBL" id="URD97522.1"/>
    </source>
</evidence>
<feature type="transmembrane region" description="Helical" evidence="2">
    <location>
        <begin position="59"/>
        <end position="79"/>
    </location>
</feature>
<dbReference type="AlphaFoldDB" id="A0A9E7FM13"/>
<feature type="compositionally biased region" description="Basic residues" evidence="1">
    <location>
        <begin position="22"/>
        <end position="36"/>
    </location>
</feature>